<accession>A0ABQ5A7S7</accession>
<keyword evidence="2" id="KW-1185">Reference proteome</keyword>
<sequence length="295" mass="34822">MSWYSQCSWCGGPFNSGNCRRCTNMSFGEEFVRNPDPISNDETPEFSYPPSQPQYESNLCEKCGNDSHYGYDCSPRFPLVYEQEPCYNQNYSENYYPQNSPSFPPQYLCCTRCGGPHEIFQCDQLMFDEPYCANYMDSHESFQCQPMNQNHFEHNSNYFGFDQTPQFFVTHQLPRRSNKDMLLDMARLIKNNRTLFNSNIFPHEEMSIRVLLAKERILKLIQVWDEKQIKPWSLPELLLQLSNDSRTIAKIVKQREEKRIKREQAANLAVQKEQDEQAAQSFTTYWNFPIIDDDD</sequence>
<organism evidence="1 2">
    <name type="scientific">Tanacetum coccineum</name>
    <dbReference type="NCBI Taxonomy" id="301880"/>
    <lineage>
        <taxon>Eukaryota</taxon>
        <taxon>Viridiplantae</taxon>
        <taxon>Streptophyta</taxon>
        <taxon>Embryophyta</taxon>
        <taxon>Tracheophyta</taxon>
        <taxon>Spermatophyta</taxon>
        <taxon>Magnoliopsida</taxon>
        <taxon>eudicotyledons</taxon>
        <taxon>Gunneridae</taxon>
        <taxon>Pentapetalae</taxon>
        <taxon>asterids</taxon>
        <taxon>campanulids</taxon>
        <taxon>Asterales</taxon>
        <taxon>Asteraceae</taxon>
        <taxon>Asteroideae</taxon>
        <taxon>Anthemideae</taxon>
        <taxon>Anthemidinae</taxon>
        <taxon>Tanacetum</taxon>
    </lineage>
</organism>
<dbReference type="EMBL" id="BQNB010012036">
    <property type="protein sequence ID" value="GJS98342.1"/>
    <property type="molecule type" value="Genomic_DNA"/>
</dbReference>
<evidence type="ECO:0000313" key="2">
    <source>
        <dbReference type="Proteomes" id="UP001151760"/>
    </source>
</evidence>
<name>A0ABQ5A7S7_9ASTR</name>
<dbReference type="Proteomes" id="UP001151760">
    <property type="component" value="Unassembled WGS sequence"/>
</dbReference>
<reference evidence="1" key="1">
    <citation type="journal article" date="2022" name="Int. J. Mol. Sci.">
        <title>Draft Genome of Tanacetum Coccineum: Genomic Comparison of Closely Related Tanacetum-Family Plants.</title>
        <authorList>
            <person name="Yamashiro T."/>
            <person name="Shiraishi A."/>
            <person name="Nakayama K."/>
            <person name="Satake H."/>
        </authorList>
    </citation>
    <scope>NUCLEOTIDE SEQUENCE</scope>
</reference>
<gene>
    <name evidence="1" type="ORF">Tco_0819512</name>
</gene>
<protein>
    <submittedName>
        <fullName evidence="1">Uncharacterized protein</fullName>
    </submittedName>
</protein>
<proteinExistence type="predicted"/>
<evidence type="ECO:0000313" key="1">
    <source>
        <dbReference type="EMBL" id="GJS98342.1"/>
    </source>
</evidence>
<reference evidence="1" key="2">
    <citation type="submission" date="2022-01" db="EMBL/GenBank/DDBJ databases">
        <authorList>
            <person name="Yamashiro T."/>
            <person name="Shiraishi A."/>
            <person name="Satake H."/>
            <person name="Nakayama K."/>
        </authorList>
    </citation>
    <scope>NUCLEOTIDE SEQUENCE</scope>
</reference>
<comment type="caution">
    <text evidence="1">The sequence shown here is derived from an EMBL/GenBank/DDBJ whole genome shotgun (WGS) entry which is preliminary data.</text>
</comment>